<evidence type="ECO:0000256" key="1">
    <source>
        <dbReference type="ARBA" id="ARBA00010702"/>
    </source>
</evidence>
<dbReference type="STRING" id="686832.A0A0C2XFF7"/>
<dbReference type="PANTHER" id="PTHR16222">
    <property type="entry name" value="ADP-RIBOSYLGLYCOHYDROLASE"/>
    <property type="match status" value="1"/>
</dbReference>
<dbReference type="OrthoDB" id="2021138at2759"/>
<accession>A0A0C2XFF7</accession>
<dbReference type="InterPro" id="IPR005502">
    <property type="entry name" value="Ribosyl_crysJ1"/>
</dbReference>
<protein>
    <recommendedName>
        <fullName evidence="4">ADP-ribosylhydrolase ARH3</fullName>
        <ecNumber evidence="2">3.2.1.143</ecNumber>
    </recommendedName>
    <alternativeName>
        <fullName evidence="5">ADP-ribose glycohydrolase ARH3</fullName>
    </alternativeName>
    <alternativeName>
        <fullName evidence="6">ADP-ribosylhydrolase 3</fullName>
    </alternativeName>
    <alternativeName>
        <fullName evidence="9">O-acetyl-ADP-ribose deacetylase ARH3</fullName>
    </alternativeName>
    <alternativeName>
        <fullName evidence="10">Poly(ADP-ribose) glycohydrolase ARH3</fullName>
    </alternativeName>
    <alternativeName>
        <fullName evidence="8">[Protein ADP-ribosylarginine] hydrolase-like protein 2</fullName>
    </alternativeName>
    <alternativeName>
        <fullName evidence="7">[Protein ADP-ribosylserine] hydrolase</fullName>
    </alternativeName>
</protein>
<evidence type="ECO:0000256" key="9">
    <source>
        <dbReference type="ARBA" id="ARBA00043187"/>
    </source>
</evidence>
<feature type="binding site" evidence="12">
    <location>
        <position position="94"/>
    </location>
    <ligand>
        <name>Mg(2+)</name>
        <dbReference type="ChEBI" id="CHEBI:18420"/>
        <label>1</label>
    </ligand>
</feature>
<dbReference type="EMBL" id="KN831803">
    <property type="protein sequence ID" value="KIM36648.1"/>
    <property type="molecule type" value="Genomic_DNA"/>
</dbReference>
<comment type="similarity">
    <text evidence="1">Belongs to the ADP-ribosylglycohydrolase family.</text>
</comment>
<dbReference type="InterPro" id="IPR050792">
    <property type="entry name" value="ADP-ribosylglycohydrolase"/>
</dbReference>
<reference evidence="14" key="2">
    <citation type="submission" date="2015-01" db="EMBL/GenBank/DDBJ databases">
        <title>Evolutionary Origins and Diversification of the Mycorrhizal Mutualists.</title>
        <authorList>
            <consortium name="DOE Joint Genome Institute"/>
            <consortium name="Mycorrhizal Genomics Consortium"/>
            <person name="Kohler A."/>
            <person name="Kuo A."/>
            <person name="Nagy L.G."/>
            <person name="Floudas D."/>
            <person name="Copeland A."/>
            <person name="Barry K.W."/>
            <person name="Cichocki N."/>
            <person name="Veneault-Fourrey C."/>
            <person name="LaButti K."/>
            <person name="Lindquist E.A."/>
            <person name="Lipzen A."/>
            <person name="Lundell T."/>
            <person name="Morin E."/>
            <person name="Murat C."/>
            <person name="Riley R."/>
            <person name="Ohm R."/>
            <person name="Sun H."/>
            <person name="Tunlid A."/>
            <person name="Henrissat B."/>
            <person name="Grigoriev I.V."/>
            <person name="Hibbett D.S."/>
            <person name="Martin F."/>
        </authorList>
    </citation>
    <scope>NUCLEOTIDE SEQUENCE [LARGE SCALE GENOMIC DNA]</scope>
    <source>
        <strain evidence="14">h7</strain>
    </source>
</reference>
<feature type="binding site" evidence="12">
    <location>
        <position position="372"/>
    </location>
    <ligand>
        <name>Mg(2+)</name>
        <dbReference type="ChEBI" id="CHEBI:18420"/>
        <label>1</label>
    </ligand>
</feature>
<evidence type="ECO:0000256" key="6">
    <source>
        <dbReference type="ARBA" id="ARBA00042471"/>
    </source>
</evidence>
<dbReference type="PANTHER" id="PTHR16222:SF24">
    <property type="entry name" value="ADP-RIBOSYLHYDROLASE ARH3"/>
    <property type="match status" value="1"/>
</dbReference>
<evidence type="ECO:0000256" key="12">
    <source>
        <dbReference type="PIRSR" id="PIRSR605502-1"/>
    </source>
</evidence>
<evidence type="ECO:0000313" key="13">
    <source>
        <dbReference type="EMBL" id="KIM36648.1"/>
    </source>
</evidence>
<feature type="binding site" evidence="12">
    <location>
        <position position="96"/>
    </location>
    <ligand>
        <name>Mg(2+)</name>
        <dbReference type="ChEBI" id="CHEBI:18420"/>
        <label>1</label>
    </ligand>
</feature>
<evidence type="ECO:0000256" key="2">
    <source>
        <dbReference type="ARBA" id="ARBA00012255"/>
    </source>
</evidence>
<feature type="binding site" evidence="12">
    <location>
        <position position="369"/>
    </location>
    <ligand>
        <name>Mg(2+)</name>
        <dbReference type="ChEBI" id="CHEBI:18420"/>
        <label>1</label>
    </ligand>
</feature>
<dbReference type="AlphaFoldDB" id="A0A0C2XFF7"/>
<keyword evidence="12" id="KW-0460">Magnesium</keyword>
<keyword evidence="3" id="KW-0378">Hydrolase</keyword>
<dbReference type="Proteomes" id="UP000053424">
    <property type="component" value="Unassembled WGS sequence"/>
</dbReference>
<evidence type="ECO:0000313" key="14">
    <source>
        <dbReference type="Proteomes" id="UP000053424"/>
    </source>
</evidence>
<comment type="catalytic activity">
    <reaction evidence="11">
        <text>alpha-NAD(+) + H2O = ADP-D-ribose + nicotinamide + H(+)</text>
        <dbReference type="Rhea" id="RHEA:68792"/>
        <dbReference type="ChEBI" id="CHEBI:15377"/>
        <dbReference type="ChEBI" id="CHEBI:15378"/>
        <dbReference type="ChEBI" id="CHEBI:17154"/>
        <dbReference type="ChEBI" id="CHEBI:57967"/>
        <dbReference type="ChEBI" id="CHEBI:77017"/>
    </reaction>
</comment>
<sequence>MAPFWSSKSKVKKIVVEGNSSGSAPGSPVLEQTALRFQVPTPASSATKIRLSILATAMVDALGGPAEFQRRFSFPFITSMVPNNNFDLPPGVWTDDTSTTLCLANSISTFKETPDSPYTGGFDEVHQLELYKRWQKEGYLSAIGKCFDIGTNTQRALDIFGRYSAEEALLRIRSDLAEEKCSGNGSLMRVVPIGLAYWRDESQAKTYARRSSQATHPNTICIEACEMWTGAIGLIMEETTEPPPRSPEDQEERRLTKLTLLEFISNFPYTNNKLREALTLPFGVSARPEGKAEREAWYYRHHPLMRLIKETQGPGPQVKDPKFPYNIPTEEQLPSSGYVLDTVVAALYCFFTTKTFEEGAVMAINLGDDADTVGSVYAGLAACWYADKEGKGDGVFWTKKVREWRKELVRRNVVEEVAENLVAWERRLAEEYM</sequence>
<dbReference type="GO" id="GO:0046872">
    <property type="term" value="F:metal ion binding"/>
    <property type="evidence" value="ECO:0007669"/>
    <property type="project" value="UniProtKB-KW"/>
</dbReference>
<feature type="binding site" evidence="12">
    <location>
        <position position="95"/>
    </location>
    <ligand>
        <name>Mg(2+)</name>
        <dbReference type="ChEBI" id="CHEBI:18420"/>
        <label>1</label>
    </ligand>
</feature>
<keyword evidence="12" id="KW-0479">Metal-binding</keyword>
<dbReference type="HOGENOM" id="CLU_024566_8_2_1"/>
<dbReference type="EC" id="3.2.1.143" evidence="2"/>
<evidence type="ECO:0000256" key="11">
    <source>
        <dbReference type="ARBA" id="ARBA00049015"/>
    </source>
</evidence>
<evidence type="ECO:0000256" key="8">
    <source>
        <dbReference type="ARBA" id="ARBA00042850"/>
    </source>
</evidence>
<keyword evidence="14" id="KW-1185">Reference proteome</keyword>
<name>A0A0C2XFF7_HEBCY</name>
<dbReference type="Gene3D" id="1.10.4080.10">
    <property type="entry name" value="ADP-ribosylation/Crystallin J1"/>
    <property type="match status" value="1"/>
</dbReference>
<reference evidence="13 14" key="1">
    <citation type="submission" date="2014-04" db="EMBL/GenBank/DDBJ databases">
        <authorList>
            <consortium name="DOE Joint Genome Institute"/>
            <person name="Kuo A."/>
            <person name="Gay G."/>
            <person name="Dore J."/>
            <person name="Kohler A."/>
            <person name="Nagy L.G."/>
            <person name="Floudas D."/>
            <person name="Copeland A."/>
            <person name="Barry K.W."/>
            <person name="Cichocki N."/>
            <person name="Veneault-Fourrey C."/>
            <person name="LaButti K."/>
            <person name="Lindquist E.A."/>
            <person name="Lipzen A."/>
            <person name="Lundell T."/>
            <person name="Morin E."/>
            <person name="Murat C."/>
            <person name="Sun H."/>
            <person name="Tunlid A."/>
            <person name="Henrissat B."/>
            <person name="Grigoriev I.V."/>
            <person name="Hibbett D.S."/>
            <person name="Martin F."/>
            <person name="Nordberg H.P."/>
            <person name="Cantor M.N."/>
            <person name="Hua S.X."/>
        </authorList>
    </citation>
    <scope>NUCLEOTIDE SEQUENCE [LARGE SCALE GENOMIC DNA]</scope>
    <source>
        <strain evidence="14">h7</strain>
    </source>
</reference>
<evidence type="ECO:0000256" key="4">
    <source>
        <dbReference type="ARBA" id="ARBA00041057"/>
    </source>
</evidence>
<feature type="binding site" evidence="12">
    <location>
        <position position="371"/>
    </location>
    <ligand>
        <name>Mg(2+)</name>
        <dbReference type="ChEBI" id="CHEBI:18420"/>
        <label>1</label>
    </ligand>
</feature>
<dbReference type="InterPro" id="IPR036705">
    <property type="entry name" value="Ribosyl_crysJ1_sf"/>
</dbReference>
<evidence type="ECO:0000256" key="5">
    <source>
        <dbReference type="ARBA" id="ARBA00042398"/>
    </source>
</evidence>
<dbReference type="GO" id="GO:0004649">
    <property type="term" value="F:poly(ADP-ribose) glycohydrolase activity"/>
    <property type="evidence" value="ECO:0007669"/>
    <property type="project" value="UniProtKB-EC"/>
</dbReference>
<evidence type="ECO:0000256" key="10">
    <source>
        <dbReference type="ARBA" id="ARBA00043193"/>
    </source>
</evidence>
<comment type="cofactor">
    <cofactor evidence="12">
        <name>Mg(2+)</name>
        <dbReference type="ChEBI" id="CHEBI:18420"/>
    </cofactor>
    <text evidence="12">Binds 2 magnesium ions per subunit.</text>
</comment>
<gene>
    <name evidence="13" type="ORF">M413DRAFT_448990</name>
</gene>
<evidence type="ECO:0000256" key="3">
    <source>
        <dbReference type="ARBA" id="ARBA00022801"/>
    </source>
</evidence>
<proteinExistence type="inferred from homology"/>
<evidence type="ECO:0000256" key="7">
    <source>
        <dbReference type="ARBA" id="ARBA00042722"/>
    </source>
</evidence>
<dbReference type="SUPFAM" id="SSF101478">
    <property type="entry name" value="ADP-ribosylglycohydrolase"/>
    <property type="match status" value="1"/>
</dbReference>
<dbReference type="Pfam" id="PF03747">
    <property type="entry name" value="ADP_ribosyl_GH"/>
    <property type="match status" value="1"/>
</dbReference>
<organism evidence="13 14">
    <name type="scientific">Hebeloma cylindrosporum</name>
    <dbReference type="NCBI Taxonomy" id="76867"/>
    <lineage>
        <taxon>Eukaryota</taxon>
        <taxon>Fungi</taxon>
        <taxon>Dikarya</taxon>
        <taxon>Basidiomycota</taxon>
        <taxon>Agaricomycotina</taxon>
        <taxon>Agaricomycetes</taxon>
        <taxon>Agaricomycetidae</taxon>
        <taxon>Agaricales</taxon>
        <taxon>Agaricineae</taxon>
        <taxon>Hymenogastraceae</taxon>
        <taxon>Hebeloma</taxon>
    </lineage>
</organism>